<comment type="function">
    <text evidence="9">Component of the ubiquinol-cytochrome c oxidoreductase, a multisubunit transmembrane complex that is part of the mitochondrial electron transport chain which drives oxidative phosphorylation.</text>
</comment>
<dbReference type="GeneID" id="25901548"/>
<evidence type="ECO:0000256" key="8">
    <source>
        <dbReference type="ARBA" id="ARBA00023136"/>
    </source>
</evidence>
<protein>
    <recommendedName>
        <fullName evidence="9">Cytochrome b-c1 complex subunit 7</fullName>
    </recommendedName>
</protein>
<dbReference type="InterPro" id="IPR036544">
    <property type="entry name" value="QCR7_sf"/>
</dbReference>
<dbReference type="PANTHER" id="PTHR12022:SF0">
    <property type="entry name" value="CYTOCHROME B-C1 COMPLEX SUBUNIT 7"/>
    <property type="match status" value="1"/>
</dbReference>
<dbReference type="eggNOG" id="KOG3440">
    <property type="taxonomic scope" value="Eukaryota"/>
</dbReference>
<proteinExistence type="inferred from homology"/>
<evidence type="ECO:0000256" key="4">
    <source>
        <dbReference type="ARBA" id="ARBA00022660"/>
    </source>
</evidence>
<dbReference type="FunFam" id="1.10.1090.10:FF:000001">
    <property type="entry name" value="Cytochrome b-c1 complex subunit 7"/>
    <property type="match status" value="1"/>
</dbReference>
<dbReference type="InterPro" id="IPR003197">
    <property type="entry name" value="QCR7"/>
</dbReference>
<dbReference type="AlphaFoldDB" id="A0A0L0GCS0"/>
<accession>A0A0L0GCS0</accession>
<evidence type="ECO:0000256" key="1">
    <source>
        <dbReference type="ARBA" id="ARBA00004443"/>
    </source>
</evidence>
<evidence type="ECO:0000256" key="7">
    <source>
        <dbReference type="ARBA" id="ARBA00023128"/>
    </source>
</evidence>
<evidence type="ECO:0000256" key="3">
    <source>
        <dbReference type="ARBA" id="ARBA00022448"/>
    </source>
</evidence>
<dbReference type="STRING" id="667725.A0A0L0GCS0"/>
<sequence>MSLLQAVRRWAVNKSGYRKYGLRYEDICMEEANHNKAAIARLSSEEQYDRKFRMKVALDLSAKHAILPKELWTTDESDKRYLSEGLKRLENEHAERAAWDNKA</sequence>
<dbReference type="GO" id="GO:0005743">
    <property type="term" value="C:mitochondrial inner membrane"/>
    <property type="evidence" value="ECO:0007669"/>
    <property type="project" value="UniProtKB-SubCell"/>
</dbReference>
<keyword evidence="4 9" id="KW-0679">Respiratory chain</keyword>
<dbReference type="OrthoDB" id="425749at2759"/>
<dbReference type="PANTHER" id="PTHR12022">
    <property type="entry name" value="UBIQUINOL-CYTOCHROME C REDUCTASE COMPLEX 14 KD PROTEIN"/>
    <property type="match status" value="1"/>
</dbReference>
<reference evidence="10 11" key="1">
    <citation type="submission" date="2011-02" db="EMBL/GenBank/DDBJ databases">
        <title>The Genome Sequence of Sphaeroforma arctica JP610.</title>
        <authorList>
            <consortium name="The Broad Institute Genome Sequencing Platform"/>
            <person name="Russ C."/>
            <person name="Cuomo C."/>
            <person name="Young S.K."/>
            <person name="Zeng Q."/>
            <person name="Gargeya S."/>
            <person name="Alvarado L."/>
            <person name="Berlin A."/>
            <person name="Chapman S.B."/>
            <person name="Chen Z."/>
            <person name="Freedman E."/>
            <person name="Gellesch M."/>
            <person name="Goldberg J."/>
            <person name="Griggs A."/>
            <person name="Gujja S."/>
            <person name="Heilman E."/>
            <person name="Heiman D."/>
            <person name="Howarth C."/>
            <person name="Mehta T."/>
            <person name="Neiman D."/>
            <person name="Pearson M."/>
            <person name="Roberts A."/>
            <person name="Saif S."/>
            <person name="Shea T."/>
            <person name="Shenoy N."/>
            <person name="Sisk P."/>
            <person name="Stolte C."/>
            <person name="Sykes S."/>
            <person name="White J."/>
            <person name="Yandava C."/>
            <person name="Burger G."/>
            <person name="Gray M.W."/>
            <person name="Holland P.W.H."/>
            <person name="King N."/>
            <person name="Lang F.B.F."/>
            <person name="Roger A.J."/>
            <person name="Ruiz-Trillo I."/>
            <person name="Haas B."/>
            <person name="Nusbaum C."/>
            <person name="Birren B."/>
        </authorList>
    </citation>
    <scope>NUCLEOTIDE SEQUENCE [LARGE SCALE GENOMIC DNA]</scope>
    <source>
        <strain evidence="10 11">JP610</strain>
    </source>
</reference>
<evidence type="ECO:0000256" key="5">
    <source>
        <dbReference type="ARBA" id="ARBA00022792"/>
    </source>
</evidence>
<gene>
    <name evidence="10" type="ORF">SARC_01044</name>
</gene>
<dbReference type="RefSeq" id="XP_014160714.1">
    <property type="nucleotide sequence ID" value="XM_014305239.1"/>
</dbReference>
<dbReference type="SUPFAM" id="SSF81524">
    <property type="entry name" value="14 kDa protein of cytochrome bc1 complex (Ubiquinol-cytochrome c reductase)"/>
    <property type="match status" value="1"/>
</dbReference>
<name>A0A0L0GCS0_9EUKA</name>
<organism evidence="10 11">
    <name type="scientific">Sphaeroforma arctica JP610</name>
    <dbReference type="NCBI Taxonomy" id="667725"/>
    <lineage>
        <taxon>Eukaryota</taxon>
        <taxon>Ichthyosporea</taxon>
        <taxon>Ichthyophonida</taxon>
        <taxon>Sphaeroforma</taxon>
    </lineage>
</organism>
<dbReference type="Gene3D" id="1.10.1090.10">
    <property type="entry name" value="Cytochrome b-c1 complex subunit 7"/>
    <property type="match status" value="1"/>
</dbReference>
<dbReference type="Pfam" id="PF02271">
    <property type="entry name" value="UCR_14kD"/>
    <property type="match status" value="1"/>
</dbReference>
<dbReference type="PIRSF" id="PIRSF000022">
    <property type="entry name" value="Bc1_14K"/>
    <property type="match status" value="1"/>
</dbReference>
<keyword evidence="11" id="KW-1185">Reference proteome</keyword>
<evidence type="ECO:0000313" key="11">
    <source>
        <dbReference type="Proteomes" id="UP000054560"/>
    </source>
</evidence>
<evidence type="ECO:0000256" key="9">
    <source>
        <dbReference type="PIRNR" id="PIRNR000022"/>
    </source>
</evidence>
<keyword evidence="5 9" id="KW-0999">Mitochondrion inner membrane</keyword>
<keyword evidence="7 9" id="KW-0496">Mitochondrion</keyword>
<comment type="similarity">
    <text evidence="2 9">Belongs to the UQCRB/QCR7 family.</text>
</comment>
<comment type="subcellular location">
    <subcellularLocation>
        <location evidence="1">Mitochondrion inner membrane</location>
        <topology evidence="1">Peripheral membrane protein</topology>
        <orientation evidence="1">Matrix side</orientation>
    </subcellularLocation>
</comment>
<dbReference type="Proteomes" id="UP000054560">
    <property type="component" value="Unassembled WGS sequence"/>
</dbReference>
<keyword evidence="6 9" id="KW-0249">Electron transport</keyword>
<dbReference type="GO" id="GO:0045275">
    <property type="term" value="C:respiratory chain complex III"/>
    <property type="evidence" value="ECO:0007669"/>
    <property type="project" value="InterPro"/>
</dbReference>
<dbReference type="GO" id="GO:0006122">
    <property type="term" value="P:mitochondrial electron transport, ubiquinol to cytochrome c"/>
    <property type="evidence" value="ECO:0007669"/>
    <property type="project" value="InterPro"/>
</dbReference>
<evidence type="ECO:0000256" key="6">
    <source>
        <dbReference type="ARBA" id="ARBA00022982"/>
    </source>
</evidence>
<dbReference type="EMBL" id="KQ241634">
    <property type="protein sequence ID" value="KNC86812.1"/>
    <property type="molecule type" value="Genomic_DNA"/>
</dbReference>
<evidence type="ECO:0000256" key="2">
    <source>
        <dbReference type="ARBA" id="ARBA00008554"/>
    </source>
</evidence>
<keyword evidence="3 9" id="KW-0813">Transport</keyword>
<evidence type="ECO:0000313" key="10">
    <source>
        <dbReference type="EMBL" id="KNC86812.1"/>
    </source>
</evidence>
<keyword evidence="8 9" id="KW-0472">Membrane</keyword>